<sequence>MSVILAKLKFSHLTHVWELNVAYLQTAGNVDVKTTQAAGTAIGDAW</sequence>
<name>X1A6R6_9ZZZZ</name>
<feature type="non-terminal residue" evidence="1">
    <location>
        <position position="46"/>
    </location>
</feature>
<accession>X1A6R6</accession>
<reference evidence="1" key="1">
    <citation type="journal article" date="2014" name="Front. Microbiol.">
        <title>High frequency of phylogenetically diverse reductive dehalogenase-homologous genes in deep subseafloor sedimentary metagenomes.</title>
        <authorList>
            <person name="Kawai M."/>
            <person name="Futagami T."/>
            <person name="Toyoda A."/>
            <person name="Takaki Y."/>
            <person name="Nishi S."/>
            <person name="Hori S."/>
            <person name="Arai W."/>
            <person name="Tsubouchi T."/>
            <person name="Morono Y."/>
            <person name="Uchiyama I."/>
            <person name="Ito T."/>
            <person name="Fujiyama A."/>
            <person name="Inagaki F."/>
            <person name="Takami H."/>
        </authorList>
    </citation>
    <scope>NUCLEOTIDE SEQUENCE</scope>
    <source>
        <strain evidence="1">Expedition CK06-06</strain>
    </source>
</reference>
<gene>
    <name evidence="1" type="ORF">S01H4_12652</name>
</gene>
<organism evidence="1">
    <name type="scientific">marine sediment metagenome</name>
    <dbReference type="NCBI Taxonomy" id="412755"/>
    <lineage>
        <taxon>unclassified sequences</taxon>
        <taxon>metagenomes</taxon>
        <taxon>ecological metagenomes</taxon>
    </lineage>
</organism>
<protein>
    <submittedName>
        <fullName evidence="1">Uncharacterized protein</fullName>
    </submittedName>
</protein>
<proteinExistence type="predicted"/>
<dbReference type="EMBL" id="BART01005434">
    <property type="protein sequence ID" value="GAG65862.1"/>
    <property type="molecule type" value="Genomic_DNA"/>
</dbReference>
<evidence type="ECO:0000313" key="1">
    <source>
        <dbReference type="EMBL" id="GAG65862.1"/>
    </source>
</evidence>
<dbReference type="AlphaFoldDB" id="X1A6R6"/>
<comment type="caution">
    <text evidence="1">The sequence shown here is derived from an EMBL/GenBank/DDBJ whole genome shotgun (WGS) entry which is preliminary data.</text>
</comment>